<protein>
    <submittedName>
        <fullName evidence="1">Uncharacterized protein</fullName>
    </submittedName>
</protein>
<evidence type="ECO:0000313" key="1">
    <source>
        <dbReference type="EMBL" id="KAJ1941054.1"/>
    </source>
</evidence>
<keyword evidence="2" id="KW-1185">Reference proteome</keyword>
<evidence type="ECO:0000313" key="2">
    <source>
        <dbReference type="Proteomes" id="UP001150603"/>
    </source>
</evidence>
<proteinExistence type="predicted"/>
<name>A0ACC1J7U9_9FUNG</name>
<feature type="non-terminal residue" evidence="1">
    <location>
        <position position="1"/>
    </location>
</feature>
<organism evidence="1 2">
    <name type="scientific">Linderina macrospora</name>
    <dbReference type="NCBI Taxonomy" id="4868"/>
    <lineage>
        <taxon>Eukaryota</taxon>
        <taxon>Fungi</taxon>
        <taxon>Fungi incertae sedis</taxon>
        <taxon>Zoopagomycota</taxon>
        <taxon>Kickxellomycotina</taxon>
        <taxon>Kickxellomycetes</taxon>
        <taxon>Kickxellales</taxon>
        <taxon>Kickxellaceae</taxon>
        <taxon>Linderina</taxon>
    </lineage>
</organism>
<accession>A0ACC1J7U9</accession>
<comment type="caution">
    <text evidence="1">The sequence shown here is derived from an EMBL/GenBank/DDBJ whole genome shotgun (WGS) entry which is preliminary data.</text>
</comment>
<feature type="non-terminal residue" evidence="1">
    <location>
        <position position="64"/>
    </location>
</feature>
<sequence>QACLAKASFPNRLPSGQFKLKDYLGNGVLDGEEFRLTRDLEHYHSYYFDEGRSATEDGGEPEYT</sequence>
<dbReference type="EMBL" id="JANBPW010002366">
    <property type="protein sequence ID" value="KAJ1941054.1"/>
    <property type="molecule type" value="Genomic_DNA"/>
</dbReference>
<dbReference type="Proteomes" id="UP001150603">
    <property type="component" value="Unassembled WGS sequence"/>
</dbReference>
<gene>
    <name evidence="1" type="ORF">FBU59_003616</name>
</gene>
<reference evidence="1" key="1">
    <citation type="submission" date="2022-07" db="EMBL/GenBank/DDBJ databases">
        <title>Phylogenomic reconstructions and comparative analyses of Kickxellomycotina fungi.</title>
        <authorList>
            <person name="Reynolds N.K."/>
            <person name="Stajich J.E."/>
            <person name="Barry K."/>
            <person name="Grigoriev I.V."/>
            <person name="Crous P."/>
            <person name="Smith M.E."/>
        </authorList>
    </citation>
    <scope>NUCLEOTIDE SEQUENCE</scope>
    <source>
        <strain evidence="1">NRRL 5244</strain>
    </source>
</reference>